<evidence type="ECO:0000256" key="1">
    <source>
        <dbReference type="ARBA" id="ARBA00022723"/>
    </source>
</evidence>
<dbReference type="InterPro" id="IPR043145">
    <property type="entry name" value="Znf_ZZ_sf"/>
</dbReference>
<comment type="caution">
    <text evidence="7">The sequence shown here is derived from an EMBL/GenBank/DDBJ whole genome shotgun (WGS) entry which is preliminary data.</text>
</comment>
<dbReference type="PANTHER" id="PTHR15090:SF0">
    <property type="entry name" value="SEQUESTOSOME-1"/>
    <property type="match status" value="1"/>
</dbReference>
<dbReference type="PROSITE" id="PS50135">
    <property type="entry name" value="ZF_ZZ_2"/>
    <property type="match status" value="1"/>
</dbReference>
<accession>A0ABD3MMT7</accession>
<evidence type="ECO:0000313" key="8">
    <source>
        <dbReference type="Proteomes" id="UP001530293"/>
    </source>
</evidence>
<feature type="region of interest" description="Disordered" evidence="5">
    <location>
        <begin position="364"/>
        <end position="387"/>
    </location>
</feature>
<feature type="domain" description="ZZ-type" evidence="6">
    <location>
        <begin position="282"/>
        <end position="333"/>
    </location>
</feature>
<dbReference type="Gene3D" id="3.10.20.90">
    <property type="entry name" value="Phosphatidylinositol 3-kinase Catalytic Subunit, Chain A, domain 1"/>
    <property type="match status" value="1"/>
</dbReference>
<dbReference type="Pfam" id="PF00569">
    <property type="entry name" value="ZZ"/>
    <property type="match status" value="2"/>
</dbReference>
<dbReference type="AlphaFoldDB" id="A0ABD3MMT7"/>
<reference evidence="7 8" key="1">
    <citation type="submission" date="2024-10" db="EMBL/GenBank/DDBJ databases">
        <title>Updated reference genomes for cyclostephanoid diatoms.</title>
        <authorList>
            <person name="Roberts W.R."/>
            <person name="Alverson A.J."/>
        </authorList>
    </citation>
    <scope>NUCLEOTIDE SEQUENCE [LARGE SCALE GENOMIC DNA]</scope>
    <source>
        <strain evidence="7 8">AJA232-27</strain>
    </source>
</reference>
<dbReference type="EMBL" id="JALLBG020000108">
    <property type="protein sequence ID" value="KAL3764156.1"/>
    <property type="molecule type" value="Genomic_DNA"/>
</dbReference>
<evidence type="ECO:0000256" key="5">
    <source>
        <dbReference type="SAM" id="MobiDB-lite"/>
    </source>
</evidence>
<dbReference type="Proteomes" id="UP001530293">
    <property type="component" value="Unassembled WGS sequence"/>
</dbReference>
<dbReference type="InterPro" id="IPR000270">
    <property type="entry name" value="PB1_dom"/>
</dbReference>
<keyword evidence="3" id="KW-0862">Zinc</keyword>
<keyword evidence="2 4" id="KW-0863">Zinc-finger</keyword>
<feature type="region of interest" description="Disordered" evidence="5">
    <location>
        <begin position="507"/>
        <end position="530"/>
    </location>
</feature>
<evidence type="ECO:0000256" key="3">
    <source>
        <dbReference type="ARBA" id="ARBA00022833"/>
    </source>
</evidence>
<proteinExistence type="predicted"/>
<evidence type="ECO:0000256" key="4">
    <source>
        <dbReference type="PROSITE-ProRule" id="PRU00228"/>
    </source>
</evidence>
<dbReference type="SMART" id="SM00291">
    <property type="entry name" value="ZnF_ZZ"/>
    <property type="match status" value="2"/>
</dbReference>
<evidence type="ECO:0000259" key="6">
    <source>
        <dbReference type="PROSITE" id="PS50135"/>
    </source>
</evidence>
<keyword evidence="1" id="KW-0479">Metal-binding</keyword>
<dbReference type="SUPFAM" id="SSF54277">
    <property type="entry name" value="CAD &amp; PB1 domains"/>
    <property type="match status" value="1"/>
</dbReference>
<dbReference type="PANTHER" id="PTHR15090">
    <property type="entry name" value="SEQUESTOSOME 1-RELATED"/>
    <property type="match status" value="1"/>
</dbReference>
<name>A0ABD3MMT7_9STRA</name>
<gene>
    <name evidence="7" type="ORF">ACHAWU_003968</name>
</gene>
<dbReference type="InterPro" id="IPR052260">
    <property type="entry name" value="Autophagy_Rcpt_SigReg"/>
</dbReference>
<dbReference type="InterPro" id="IPR000433">
    <property type="entry name" value="Znf_ZZ"/>
</dbReference>
<organism evidence="7 8">
    <name type="scientific">Discostella pseudostelligera</name>
    <dbReference type="NCBI Taxonomy" id="259834"/>
    <lineage>
        <taxon>Eukaryota</taxon>
        <taxon>Sar</taxon>
        <taxon>Stramenopiles</taxon>
        <taxon>Ochrophyta</taxon>
        <taxon>Bacillariophyta</taxon>
        <taxon>Coscinodiscophyceae</taxon>
        <taxon>Thalassiosirophycidae</taxon>
        <taxon>Stephanodiscales</taxon>
        <taxon>Stephanodiscaceae</taxon>
        <taxon>Discostella</taxon>
    </lineage>
</organism>
<feature type="region of interest" description="Disordered" evidence="5">
    <location>
        <begin position="1"/>
        <end position="24"/>
    </location>
</feature>
<evidence type="ECO:0000256" key="2">
    <source>
        <dbReference type="ARBA" id="ARBA00022771"/>
    </source>
</evidence>
<feature type="compositionally biased region" description="Polar residues" evidence="5">
    <location>
        <begin position="1"/>
        <end position="11"/>
    </location>
</feature>
<dbReference type="Pfam" id="PF00564">
    <property type="entry name" value="PB1"/>
    <property type="match status" value="1"/>
</dbReference>
<dbReference type="CDD" id="cd05992">
    <property type="entry name" value="PB1"/>
    <property type="match status" value="1"/>
</dbReference>
<dbReference type="Gene3D" id="3.30.60.90">
    <property type="match status" value="2"/>
</dbReference>
<dbReference type="SUPFAM" id="SSF57850">
    <property type="entry name" value="RING/U-box"/>
    <property type="match status" value="2"/>
</dbReference>
<keyword evidence="8" id="KW-1185">Reference proteome</keyword>
<evidence type="ECO:0000313" key="7">
    <source>
        <dbReference type="EMBL" id="KAL3764156.1"/>
    </source>
</evidence>
<sequence length="530" mass="57353">MATATNYSGVGSPNDAASAAAGKHHHHDGGVGGVEFVVHTKHTCDKCFQRPILGQRYNSHMKPNFDLCARCFENYTGPEIDLKQEVLVRDTKISHDFVLKLKIDNGGDVVETLNQLYLFLPPIMVFHRSTVQIRRMKVAEIWDKPSSNLSYAKVLSIAAGFTDVAHDSFVANAKATYIDEDGDEVNISSDDELKDAFLQAIAMLPVRKPFLINVTAPKAKVAVPTTNNKATGMPQRIQLKKVEPAKKAVTVSMGRSPIVMGCHARNVLRITPKDFENQSFVHARHTCDGCSKSPIIGIRYHATKIPDFDLCAACFKEYEGDNLDFTPEIQGRDLRMQPKWLKTMVASDIPNNIAGLAELAKKIQEPKTPEGKTSSKEAPGTTVNESFLSDADGIGSIAEVIGRTLDVCVAAVEEWQKEVESSEKGTCQTPKDNATTATAAAASTESVAASDASAMTELEEKVDESMIGDDANLTKSDDLVGAAASVISMPSTVTGLKSEDFNEIENGSEIPKVDDASTAEDGWSVVSDDN</sequence>
<dbReference type="GO" id="GO:0008270">
    <property type="term" value="F:zinc ion binding"/>
    <property type="evidence" value="ECO:0007669"/>
    <property type="project" value="UniProtKB-KW"/>
</dbReference>
<protein>
    <recommendedName>
        <fullName evidence="6">ZZ-type domain-containing protein</fullName>
    </recommendedName>
</protein>
<feature type="compositionally biased region" description="Basic and acidic residues" evidence="5">
    <location>
        <begin position="364"/>
        <end position="375"/>
    </location>
</feature>
<dbReference type="CDD" id="cd02249">
    <property type="entry name" value="ZZ"/>
    <property type="match status" value="1"/>
</dbReference>